<dbReference type="InterPro" id="IPR051200">
    <property type="entry name" value="Host-pathogen_enzymatic-act"/>
</dbReference>
<reference evidence="2" key="1">
    <citation type="submission" date="2016-10" db="EMBL/GenBank/DDBJ databases">
        <authorList>
            <person name="Varghese N."/>
            <person name="Submissions S."/>
        </authorList>
    </citation>
    <scope>NUCLEOTIDE SEQUENCE [LARGE SCALE GENOMIC DNA]</scope>
    <source>
        <strain evidence="2">Gh-48</strain>
    </source>
</reference>
<evidence type="ECO:0000313" key="2">
    <source>
        <dbReference type="Proteomes" id="UP000198942"/>
    </source>
</evidence>
<organism evidence="1 2">
    <name type="scientific">Mucilaginibacter gossypiicola</name>
    <dbReference type="NCBI Taxonomy" id="551995"/>
    <lineage>
        <taxon>Bacteria</taxon>
        <taxon>Pseudomonadati</taxon>
        <taxon>Bacteroidota</taxon>
        <taxon>Sphingobacteriia</taxon>
        <taxon>Sphingobacteriales</taxon>
        <taxon>Sphingobacteriaceae</taxon>
        <taxon>Mucilaginibacter</taxon>
    </lineage>
</organism>
<accession>A0A1H8MAN4</accession>
<proteinExistence type="predicted"/>
<name>A0A1H8MAN4_9SPHI</name>
<dbReference type="Proteomes" id="UP000198942">
    <property type="component" value="Unassembled WGS sequence"/>
</dbReference>
<dbReference type="InterPro" id="IPR015943">
    <property type="entry name" value="WD40/YVTN_repeat-like_dom_sf"/>
</dbReference>
<dbReference type="AlphaFoldDB" id="A0A1H8MAN4"/>
<dbReference type="InterPro" id="IPR011048">
    <property type="entry name" value="Haem_d1_sf"/>
</dbReference>
<protein>
    <submittedName>
        <fullName evidence="1">40-residue YVTN family beta-propeller repeat-containing protein</fullName>
    </submittedName>
</protein>
<dbReference type="STRING" id="551995.SAMN05192574_105468"/>
<dbReference type="EMBL" id="FOCL01000005">
    <property type="protein sequence ID" value="SEO14330.1"/>
    <property type="molecule type" value="Genomic_DNA"/>
</dbReference>
<dbReference type="PANTHER" id="PTHR47197">
    <property type="entry name" value="PROTEIN NIRF"/>
    <property type="match status" value="1"/>
</dbReference>
<evidence type="ECO:0000313" key="1">
    <source>
        <dbReference type="EMBL" id="SEO14330.1"/>
    </source>
</evidence>
<keyword evidence="2" id="KW-1185">Reference proteome</keyword>
<dbReference type="SUPFAM" id="SSF51004">
    <property type="entry name" value="C-terminal (heme d1) domain of cytochrome cd1-nitrite reductase"/>
    <property type="match status" value="1"/>
</dbReference>
<dbReference type="PANTHER" id="PTHR47197:SF3">
    <property type="entry name" value="DIHYDRO-HEME D1 DEHYDROGENASE"/>
    <property type="match status" value="1"/>
</dbReference>
<gene>
    <name evidence="1" type="ORF">SAMN05192574_105468</name>
</gene>
<sequence length="385" mass="40869">MTETNINLFLQFANPMKKIAHRQILKAIKFSSFKLLAVSFLWIPIVFTATKCQAQATPSRSLLALSKSDHTLAIIDPVNLKVIARVPVGSDPHEVIASADGKTAYVSIYGGGSLHELSVVDLVAQKALPAIDTKPLMGPHGLTFAGGKVWFSAEGAKAVGRYDPATGKFDWAMGTGQNRTHMIYVTNDGKKVYTTNVSSATVSILEDSLLKPMGPPGGGVPPAGATPPPGFAPPARHDWIQTVIPVAKGSEGFDVSPDGRELWTAGAEDGNISIIDIAAKKVTTTNDAKVVGANRLQFTPDGKRVLVTSLRTGDLFIFDAVSHQELKRINTGHGAAGILVDDDGSRAFIGCTGDNYVAVIDLNKLEVTGHIDIRGADGLAWAVRR</sequence>
<dbReference type="Gene3D" id="2.130.10.10">
    <property type="entry name" value="YVTN repeat-like/Quinoprotein amine dehydrogenase"/>
    <property type="match status" value="2"/>
</dbReference>